<name>A0A6J7LT56_9ZZZZ</name>
<dbReference type="AlphaFoldDB" id="A0A6J7LT56"/>
<reference evidence="1" key="1">
    <citation type="submission" date="2020-05" db="EMBL/GenBank/DDBJ databases">
        <authorList>
            <person name="Chiriac C."/>
            <person name="Salcher M."/>
            <person name="Ghai R."/>
            <person name="Kavagutti S V."/>
        </authorList>
    </citation>
    <scope>NUCLEOTIDE SEQUENCE</scope>
</reference>
<sequence length="69" mass="7649">MVKAMTYREMAAVMSANGCTSKPGKGDHEKWYCPCGQHMTVVTRPGVVSPGLVREAIRRLECLPKGWLQ</sequence>
<dbReference type="EMBL" id="CAFBNE010000203">
    <property type="protein sequence ID" value="CAB4971621.1"/>
    <property type="molecule type" value="Genomic_DNA"/>
</dbReference>
<evidence type="ECO:0000313" key="1">
    <source>
        <dbReference type="EMBL" id="CAB4971621.1"/>
    </source>
</evidence>
<dbReference type="SUPFAM" id="SSF54786">
    <property type="entry name" value="YcfA/nrd intein domain"/>
    <property type="match status" value="1"/>
</dbReference>
<dbReference type="InterPro" id="IPR038570">
    <property type="entry name" value="HicA_sf"/>
</dbReference>
<gene>
    <name evidence="1" type="ORF">UFOPK3772_03431</name>
</gene>
<dbReference type="Gene3D" id="3.30.920.30">
    <property type="entry name" value="Hypothetical protein"/>
    <property type="match status" value="1"/>
</dbReference>
<organism evidence="1">
    <name type="scientific">freshwater metagenome</name>
    <dbReference type="NCBI Taxonomy" id="449393"/>
    <lineage>
        <taxon>unclassified sequences</taxon>
        <taxon>metagenomes</taxon>
        <taxon>ecological metagenomes</taxon>
    </lineage>
</organism>
<protein>
    <submittedName>
        <fullName evidence="1">Unannotated protein</fullName>
    </submittedName>
</protein>
<accession>A0A6J7LT56</accession>
<proteinExistence type="predicted"/>